<dbReference type="GO" id="GO:0009060">
    <property type="term" value="P:aerobic respiration"/>
    <property type="evidence" value="ECO:0007669"/>
    <property type="project" value="EnsemblFungi"/>
</dbReference>
<evidence type="ECO:0000256" key="9">
    <source>
        <dbReference type="ARBA" id="ARBA00032535"/>
    </source>
</evidence>
<gene>
    <name evidence="13" type="ORF">LY90DRAFT_454738</name>
</gene>
<reference evidence="13 14" key="1">
    <citation type="submission" date="2016-08" db="EMBL/GenBank/DDBJ databases">
        <title>A Parts List for Fungal Cellulosomes Revealed by Comparative Genomics.</title>
        <authorList>
            <consortium name="DOE Joint Genome Institute"/>
            <person name="Haitjema C.H."/>
            <person name="Gilmore S.P."/>
            <person name="Henske J.K."/>
            <person name="Solomon K.V."/>
            <person name="De Groot R."/>
            <person name="Kuo A."/>
            <person name="Mondo S.J."/>
            <person name="Salamov A.A."/>
            <person name="Labutti K."/>
            <person name="Zhao Z."/>
            <person name="Chiniquy J."/>
            <person name="Barry K."/>
            <person name="Brewer H.M."/>
            <person name="Purvine S.O."/>
            <person name="Wright A.T."/>
            <person name="Boxma B."/>
            <person name="Van Alen T."/>
            <person name="Hackstein J.H."/>
            <person name="Baker S.E."/>
            <person name="Grigoriev I.V."/>
            <person name="O'Malley M.A."/>
        </authorList>
    </citation>
    <scope>NUCLEOTIDE SEQUENCE [LARGE SCALE GENOMIC DNA]</scope>
    <source>
        <strain evidence="13 14">G1</strain>
    </source>
</reference>
<comment type="catalytic activity">
    <reaction evidence="11">
        <text>diphosphate + H2O = 2 phosphate + H(+)</text>
        <dbReference type="Rhea" id="RHEA:24576"/>
        <dbReference type="ChEBI" id="CHEBI:15377"/>
        <dbReference type="ChEBI" id="CHEBI:15378"/>
        <dbReference type="ChEBI" id="CHEBI:33019"/>
        <dbReference type="ChEBI" id="CHEBI:43474"/>
        <dbReference type="EC" id="3.6.1.1"/>
    </reaction>
</comment>
<evidence type="ECO:0000256" key="7">
    <source>
        <dbReference type="ARBA" id="ARBA00022801"/>
    </source>
</evidence>
<evidence type="ECO:0000256" key="12">
    <source>
        <dbReference type="SAM" id="MobiDB-lite"/>
    </source>
</evidence>
<dbReference type="Proteomes" id="UP000193920">
    <property type="component" value="Unassembled WGS sequence"/>
</dbReference>
<dbReference type="FunFam" id="3.90.80.10:FF:000004">
    <property type="entry name" value="Inorganic pyrophosphatase"/>
    <property type="match status" value="1"/>
</dbReference>
<dbReference type="InterPro" id="IPR036649">
    <property type="entry name" value="Pyrophosphatase_sf"/>
</dbReference>
<dbReference type="EMBL" id="MCOG01000068">
    <property type="protein sequence ID" value="ORY57942.1"/>
    <property type="molecule type" value="Genomic_DNA"/>
</dbReference>
<dbReference type="GO" id="GO:0006796">
    <property type="term" value="P:phosphate-containing compound metabolic process"/>
    <property type="evidence" value="ECO:0007669"/>
    <property type="project" value="InterPro"/>
</dbReference>
<evidence type="ECO:0000256" key="10">
    <source>
        <dbReference type="ARBA" id="ARBA00040300"/>
    </source>
</evidence>
<organism evidence="13 14">
    <name type="scientific">Neocallimastix californiae</name>
    <dbReference type="NCBI Taxonomy" id="1754190"/>
    <lineage>
        <taxon>Eukaryota</taxon>
        <taxon>Fungi</taxon>
        <taxon>Fungi incertae sedis</taxon>
        <taxon>Chytridiomycota</taxon>
        <taxon>Chytridiomycota incertae sedis</taxon>
        <taxon>Neocallimastigomycetes</taxon>
        <taxon>Neocallimastigales</taxon>
        <taxon>Neocallimastigaceae</taxon>
        <taxon>Neocallimastix</taxon>
    </lineage>
</organism>
<keyword evidence="7" id="KW-0378">Hydrolase</keyword>
<dbReference type="OrthoDB" id="1608002at2759"/>
<evidence type="ECO:0000313" key="13">
    <source>
        <dbReference type="EMBL" id="ORY57942.1"/>
    </source>
</evidence>
<dbReference type="GO" id="GO:0005739">
    <property type="term" value="C:mitochondrion"/>
    <property type="evidence" value="ECO:0007669"/>
    <property type="project" value="EnsemblFungi"/>
</dbReference>
<evidence type="ECO:0000256" key="2">
    <source>
        <dbReference type="ARBA" id="ARBA00004496"/>
    </source>
</evidence>
<keyword evidence="5" id="KW-0963">Cytoplasm</keyword>
<accession>A0A1Y2DF92</accession>
<keyword evidence="6" id="KW-0479">Metal-binding</keyword>
<dbReference type="SUPFAM" id="SSF50324">
    <property type="entry name" value="Inorganic pyrophosphatase"/>
    <property type="match status" value="1"/>
</dbReference>
<name>A0A1Y2DF92_9FUNG</name>
<evidence type="ECO:0000256" key="4">
    <source>
        <dbReference type="ARBA" id="ARBA00012146"/>
    </source>
</evidence>
<evidence type="ECO:0000256" key="8">
    <source>
        <dbReference type="ARBA" id="ARBA00022842"/>
    </source>
</evidence>
<keyword evidence="14" id="KW-1185">Reference proteome</keyword>
<evidence type="ECO:0000313" key="14">
    <source>
        <dbReference type="Proteomes" id="UP000193920"/>
    </source>
</evidence>
<proteinExistence type="inferred from homology"/>
<dbReference type="PROSITE" id="PS00387">
    <property type="entry name" value="PPASE"/>
    <property type="match status" value="1"/>
</dbReference>
<dbReference type="PANTHER" id="PTHR10286">
    <property type="entry name" value="INORGANIC PYROPHOSPHATASE"/>
    <property type="match status" value="1"/>
</dbReference>
<keyword evidence="8" id="KW-0460">Magnesium</keyword>
<dbReference type="STRING" id="1754190.A0A1Y2DF92"/>
<evidence type="ECO:0000256" key="5">
    <source>
        <dbReference type="ARBA" id="ARBA00022490"/>
    </source>
</evidence>
<evidence type="ECO:0000256" key="3">
    <source>
        <dbReference type="ARBA" id="ARBA00006220"/>
    </source>
</evidence>
<evidence type="ECO:0000256" key="6">
    <source>
        <dbReference type="ARBA" id="ARBA00022723"/>
    </source>
</evidence>
<comment type="subcellular location">
    <subcellularLocation>
        <location evidence="2">Cytoplasm</location>
    </subcellularLocation>
</comment>
<feature type="region of interest" description="Disordered" evidence="12">
    <location>
        <begin position="296"/>
        <end position="318"/>
    </location>
</feature>
<dbReference type="AlphaFoldDB" id="A0A1Y2DF92"/>
<dbReference type="Gene3D" id="3.90.80.10">
    <property type="entry name" value="Inorganic pyrophosphatase"/>
    <property type="match status" value="1"/>
</dbReference>
<dbReference type="Pfam" id="PF00719">
    <property type="entry name" value="Pyrophosphatase"/>
    <property type="match status" value="1"/>
</dbReference>
<comment type="caution">
    <text evidence="13">The sequence shown here is derived from an EMBL/GenBank/DDBJ whole genome shotgun (WGS) entry which is preliminary data.</text>
</comment>
<feature type="compositionally biased region" description="Basic and acidic residues" evidence="12">
    <location>
        <begin position="297"/>
        <end position="312"/>
    </location>
</feature>
<evidence type="ECO:0000256" key="11">
    <source>
        <dbReference type="ARBA" id="ARBA00047820"/>
    </source>
</evidence>
<protein>
    <recommendedName>
        <fullName evidence="10">Inorganic pyrophosphatase</fullName>
        <ecNumber evidence="4">3.6.1.1</ecNumber>
    </recommendedName>
    <alternativeName>
        <fullName evidence="9">Pyrophosphate phospho-hydrolase</fullName>
    </alternativeName>
</protein>
<dbReference type="CDD" id="cd00412">
    <property type="entry name" value="pyrophosphatase"/>
    <property type="match status" value="1"/>
</dbReference>
<evidence type="ECO:0000256" key="1">
    <source>
        <dbReference type="ARBA" id="ARBA00001946"/>
    </source>
</evidence>
<dbReference type="InterPro" id="IPR008162">
    <property type="entry name" value="Pyrophosphatase"/>
</dbReference>
<sequence length="318" mass="37041">MSITIPQLIPKVKSLNPLKLYFTRNLSTSYSAATKNKKFNIDYQIFLKEKSKAKIISPFHDIPLFSNEKDNICNMVVEIPRWTSTKFEINKNMKLNPISYDLKKNNLRYVPNCFPYHGYLWNYGAIPQTWENPTLLNKDTKTYGDNDPLDIIEIGQTIAKQAEVKQVKILGVMAYIDEGETDWKLIGIDIHDPLASKLNDVEDLKKHCPGFIENTRRWFEIYKIPDGKARNVFAFNGEFKDRAYALEVIRDAHLEWKKLITGKIPKKTDKYDIQVENTTLDYSPYKISPEQVVNSSELKEFSEPEDKNKEPEAWSYIE</sequence>
<dbReference type="GO" id="GO:0000287">
    <property type="term" value="F:magnesium ion binding"/>
    <property type="evidence" value="ECO:0007669"/>
    <property type="project" value="InterPro"/>
</dbReference>
<comment type="cofactor">
    <cofactor evidence="1">
        <name>Mg(2+)</name>
        <dbReference type="ChEBI" id="CHEBI:18420"/>
    </cofactor>
</comment>
<comment type="similarity">
    <text evidence="3">Belongs to the PPase family.</text>
</comment>
<dbReference type="EC" id="3.6.1.1" evidence="4"/>
<dbReference type="GO" id="GO:0004427">
    <property type="term" value="F:inorganic diphosphate phosphatase activity"/>
    <property type="evidence" value="ECO:0007669"/>
    <property type="project" value="UniProtKB-EC"/>
</dbReference>